<evidence type="ECO:0000256" key="6">
    <source>
        <dbReference type="ARBA" id="ARBA00022679"/>
    </source>
</evidence>
<evidence type="ECO:0000256" key="2">
    <source>
        <dbReference type="ARBA" id="ARBA00004477"/>
    </source>
</evidence>
<dbReference type="PANTHER" id="PTHR22763">
    <property type="entry name" value="RING ZINC FINGER PROTEIN"/>
    <property type="match status" value="1"/>
</dbReference>
<dbReference type="Gene3D" id="3.30.40.10">
    <property type="entry name" value="Zinc/RING finger domain, C3HC4 (zinc finger)"/>
    <property type="match status" value="1"/>
</dbReference>
<feature type="transmembrane region" description="Helical" evidence="18">
    <location>
        <begin position="98"/>
        <end position="118"/>
    </location>
</feature>
<keyword evidence="12" id="KW-0862">Zinc</keyword>
<feature type="coiled-coil region" evidence="16">
    <location>
        <begin position="204"/>
        <end position="235"/>
    </location>
</feature>
<keyword evidence="13 18" id="KW-1133">Transmembrane helix</keyword>
<feature type="region of interest" description="Disordered" evidence="17">
    <location>
        <begin position="646"/>
        <end position="714"/>
    </location>
</feature>
<dbReference type="Pfam" id="PF13639">
    <property type="entry name" value="zf-RING_2"/>
    <property type="match status" value="1"/>
</dbReference>
<evidence type="ECO:0000313" key="20">
    <source>
        <dbReference type="EMBL" id="CAK7222038.1"/>
    </source>
</evidence>
<feature type="compositionally biased region" description="Polar residues" evidence="17">
    <location>
        <begin position="687"/>
        <end position="705"/>
    </location>
</feature>
<proteinExistence type="inferred from homology"/>
<comment type="caution">
    <text evidence="20">The sequence shown here is derived from an EMBL/GenBank/DDBJ whole genome shotgun (WGS) entry which is preliminary data.</text>
</comment>
<dbReference type="SMART" id="SM00184">
    <property type="entry name" value="RING"/>
    <property type="match status" value="1"/>
</dbReference>
<feature type="compositionally biased region" description="Low complexity" evidence="17">
    <location>
        <begin position="669"/>
        <end position="683"/>
    </location>
</feature>
<keyword evidence="16" id="KW-0175">Coiled coil</keyword>
<keyword evidence="9 15" id="KW-0863">Zinc-finger</keyword>
<protein>
    <recommendedName>
        <fullName evidence="5">RING-type E3 ubiquitin transferase</fullName>
        <ecNumber evidence="5">2.3.2.27</ecNumber>
    </recommendedName>
</protein>
<sequence>MRLAWYAGASTVLAAGVVLSAFHQRANFYSAMVYLYQSNLCMMILVNLIALVYSSFVYSLQRVCFGQLRAIEVEQLYEKAWFAVTETCLAMTIFRDEIGGFFIVMFVALLTGKVWGWIGEGRIEALEQQPPANPRLFHTRLIISLFLSLVYDMWLLYYAVTTVIDQAKPDMMVMFLFEFAVLLITSLHTALRYSIILLDTSIVKRQTQERLQERRLQVREEREAILRRREEAKAAAEAAAAMDQKGAEEALAAVEQEDDEPLPDEDDIDEMDIEVAGWEAKGQYVLGLDLWTDFTKLCIYAVFFCVLLRFYGLPLHIIRDLFMTIRSFIKRLGALMKYRQAIKDMNRYADASEEDLARENTCIICREDMHVWDANDRSRIERTRPKKLPCGHILHLGCLKSWMERQQVCPTCRRSVVIDDAANANRNRDAVMFRIGLNMGGGPGGAGAQGAGFAAAAGAAAGAAPAAAADGGNVPPNPQNPAFPPANGQAPAPGAAAPAIGPPVDVDGRPLPPANGGGGGGGGLRMFNFGPIRLGFAQGGARDIQEMAQRLGLPGAMAGPDGAVNAAAPIAGTPGAGTPFAYHSPPAGTATAQSTSTTTESISQDLQNIERRIEQGILELQLASAEAQFLRTMLLELQRVRNTQHTNNAETTTILAPTPTQPLVPAAPAPGAEEAPAATAPEGIETGDNQASATTDSAPQTQATGDITPPAAVAPGQPQVLFQQPQGLAGQGQLFGPGQVFGQQYIVGQTGANRPFTFARGVQAQPGGPVSGDAPTVAVHMMPDNAQAIPAGSSELPPYVQIPAGWSLLPLQRFDNSTLAALNNNNGNVNGPVDDSANIWQTVQASQAGPSNSNDANDADDSSSDTAAPLRQSLQATVETAPETSASASSSSAPPIWGGSAQMFGGSSQENRTETQELTPPGSSREESDD</sequence>
<keyword evidence="8" id="KW-0479">Metal-binding</keyword>
<feature type="compositionally biased region" description="Pro residues" evidence="17">
    <location>
        <begin position="475"/>
        <end position="484"/>
    </location>
</feature>
<feature type="compositionally biased region" description="Low complexity" evidence="17">
    <location>
        <begin position="876"/>
        <end position="895"/>
    </location>
</feature>
<dbReference type="SUPFAM" id="SSF57850">
    <property type="entry name" value="RING/U-box"/>
    <property type="match status" value="1"/>
</dbReference>
<comment type="pathway">
    <text evidence="3">Protein modification; protein ubiquitination.</text>
</comment>
<feature type="compositionally biased region" description="Polar residues" evidence="17">
    <location>
        <begin position="646"/>
        <end position="655"/>
    </location>
</feature>
<feature type="transmembrane region" description="Helical" evidence="18">
    <location>
        <begin position="138"/>
        <end position="160"/>
    </location>
</feature>
<reference evidence="20 21" key="1">
    <citation type="submission" date="2024-01" db="EMBL/GenBank/DDBJ databases">
        <authorList>
            <person name="Allen C."/>
            <person name="Tagirdzhanova G."/>
        </authorList>
    </citation>
    <scope>NUCLEOTIDE SEQUENCE [LARGE SCALE GENOMIC DNA]</scope>
</reference>
<dbReference type="CDD" id="cd16479">
    <property type="entry name" value="RING-H2_synoviolin"/>
    <property type="match status" value="1"/>
</dbReference>
<keyword evidence="14 18" id="KW-0472">Membrane</keyword>
<keyword evidence="11" id="KW-0256">Endoplasmic reticulum</keyword>
<evidence type="ECO:0000313" key="21">
    <source>
        <dbReference type="Proteomes" id="UP001642482"/>
    </source>
</evidence>
<keyword evidence="20" id="KW-0012">Acyltransferase</keyword>
<keyword evidence="7 18" id="KW-0812">Transmembrane</keyword>
<dbReference type="GO" id="GO:0061630">
    <property type="term" value="F:ubiquitin protein ligase activity"/>
    <property type="evidence" value="ECO:0007669"/>
    <property type="project" value="UniProtKB-EC"/>
</dbReference>
<dbReference type="InterPro" id="IPR050731">
    <property type="entry name" value="HRD1_E3_ubiq-ligases"/>
</dbReference>
<dbReference type="EMBL" id="CAWUHD010000042">
    <property type="protein sequence ID" value="CAK7222038.1"/>
    <property type="molecule type" value="Genomic_DNA"/>
</dbReference>
<evidence type="ECO:0000256" key="8">
    <source>
        <dbReference type="ARBA" id="ARBA00022723"/>
    </source>
</evidence>
<dbReference type="PROSITE" id="PS50089">
    <property type="entry name" value="ZF_RING_2"/>
    <property type="match status" value="1"/>
</dbReference>
<feature type="domain" description="RING-type" evidence="19">
    <location>
        <begin position="362"/>
        <end position="413"/>
    </location>
</feature>
<evidence type="ECO:0000256" key="7">
    <source>
        <dbReference type="ARBA" id="ARBA00022692"/>
    </source>
</evidence>
<feature type="transmembrane region" description="Helical" evidence="18">
    <location>
        <begin position="299"/>
        <end position="322"/>
    </location>
</feature>
<dbReference type="Pfam" id="PF25563">
    <property type="entry name" value="TPR_SYVN1_N"/>
    <property type="match status" value="1"/>
</dbReference>
<keyword evidence="6 20" id="KW-0808">Transferase</keyword>
<dbReference type="InterPro" id="IPR058051">
    <property type="entry name" value="Znf_RING_synoviolin"/>
</dbReference>
<evidence type="ECO:0000256" key="12">
    <source>
        <dbReference type="ARBA" id="ARBA00022833"/>
    </source>
</evidence>
<evidence type="ECO:0000256" key="11">
    <source>
        <dbReference type="ARBA" id="ARBA00022824"/>
    </source>
</evidence>
<feature type="compositionally biased region" description="Low complexity" evidence="17">
    <location>
        <begin position="485"/>
        <end position="503"/>
    </location>
</feature>
<organism evidence="20 21">
    <name type="scientific">Sporothrix eucalyptigena</name>
    <dbReference type="NCBI Taxonomy" id="1812306"/>
    <lineage>
        <taxon>Eukaryota</taxon>
        <taxon>Fungi</taxon>
        <taxon>Dikarya</taxon>
        <taxon>Ascomycota</taxon>
        <taxon>Pezizomycotina</taxon>
        <taxon>Sordariomycetes</taxon>
        <taxon>Sordariomycetidae</taxon>
        <taxon>Ophiostomatales</taxon>
        <taxon>Ophiostomataceae</taxon>
        <taxon>Sporothrix</taxon>
    </lineage>
</organism>
<feature type="region of interest" description="Disordered" evidence="17">
    <location>
        <begin position="466"/>
        <end position="519"/>
    </location>
</feature>
<dbReference type="EC" id="2.3.2.27" evidence="5"/>
<name>A0ABP0BR11_9PEZI</name>
<accession>A0ABP0BR11</accession>
<keyword evidence="10" id="KW-0833">Ubl conjugation pathway</keyword>
<comment type="catalytic activity">
    <reaction evidence="1">
        <text>S-ubiquitinyl-[E2 ubiquitin-conjugating enzyme]-L-cysteine + [acceptor protein]-L-lysine = [E2 ubiquitin-conjugating enzyme]-L-cysteine + N(6)-ubiquitinyl-[acceptor protein]-L-lysine.</text>
        <dbReference type="EC" id="2.3.2.27"/>
    </reaction>
</comment>
<comment type="similarity">
    <text evidence="4">Belongs to the HRD1 family.</text>
</comment>
<feature type="compositionally biased region" description="Polar residues" evidence="17">
    <location>
        <begin position="905"/>
        <end position="922"/>
    </location>
</feature>
<evidence type="ECO:0000256" key="4">
    <source>
        <dbReference type="ARBA" id="ARBA00010089"/>
    </source>
</evidence>
<feature type="transmembrane region" description="Helical" evidence="18">
    <location>
        <begin position="172"/>
        <end position="191"/>
    </location>
</feature>
<evidence type="ECO:0000256" key="17">
    <source>
        <dbReference type="SAM" id="MobiDB-lite"/>
    </source>
</evidence>
<keyword evidence="21" id="KW-1185">Reference proteome</keyword>
<evidence type="ECO:0000256" key="9">
    <source>
        <dbReference type="ARBA" id="ARBA00022771"/>
    </source>
</evidence>
<feature type="region of interest" description="Disordered" evidence="17">
    <location>
        <begin position="846"/>
        <end position="930"/>
    </location>
</feature>
<evidence type="ECO:0000256" key="16">
    <source>
        <dbReference type="SAM" id="Coils"/>
    </source>
</evidence>
<gene>
    <name evidence="20" type="primary">HRD1</name>
    <name evidence="20" type="ORF">SEUCBS140593_004766</name>
</gene>
<evidence type="ECO:0000256" key="5">
    <source>
        <dbReference type="ARBA" id="ARBA00012483"/>
    </source>
</evidence>
<feature type="compositionally biased region" description="Pro residues" evidence="17">
    <location>
        <begin position="659"/>
        <end position="668"/>
    </location>
</feature>
<dbReference type="InterPro" id="IPR013083">
    <property type="entry name" value="Znf_RING/FYVE/PHD"/>
</dbReference>
<evidence type="ECO:0000259" key="19">
    <source>
        <dbReference type="PROSITE" id="PS50089"/>
    </source>
</evidence>
<evidence type="ECO:0000256" key="1">
    <source>
        <dbReference type="ARBA" id="ARBA00000900"/>
    </source>
</evidence>
<evidence type="ECO:0000256" key="15">
    <source>
        <dbReference type="PROSITE-ProRule" id="PRU00175"/>
    </source>
</evidence>
<dbReference type="Proteomes" id="UP001642482">
    <property type="component" value="Unassembled WGS sequence"/>
</dbReference>
<evidence type="ECO:0000256" key="3">
    <source>
        <dbReference type="ARBA" id="ARBA00004906"/>
    </source>
</evidence>
<comment type="subcellular location">
    <subcellularLocation>
        <location evidence="2">Endoplasmic reticulum membrane</location>
        <topology evidence="2">Multi-pass membrane protein</topology>
    </subcellularLocation>
</comment>
<evidence type="ECO:0000256" key="18">
    <source>
        <dbReference type="SAM" id="Phobius"/>
    </source>
</evidence>
<evidence type="ECO:0000256" key="14">
    <source>
        <dbReference type="ARBA" id="ARBA00023136"/>
    </source>
</evidence>
<dbReference type="InterPro" id="IPR001841">
    <property type="entry name" value="Znf_RING"/>
</dbReference>
<dbReference type="InterPro" id="IPR057992">
    <property type="entry name" value="TPR_SYVN1_N"/>
</dbReference>
<evidence type="ECO:0000256" key="13">
    <source>
        <dbReference type="ARBA" id="ARBA00022989"/>
    </source>
</evidence>
<evidence type="ECO:0000256" key="10">
    <source>
        <dbReference type="ARBA" id="ARBA00022786"/>
    </source>
</evidence>
<feature type="transmembrane region" description="Helical" evidence="18">
    <location>
        <begin position="36"/>
        <end position="60"/>
    </location>
</feature>
<dbReference type="PANTHER" id="PTHR22763:SF184">
    <property type="entry name" value="E3 UBIQUITIN-PROTEIN LIGASE SYNOVIOLIN"/>
    <property type="match status" value="1"/>
</dbReference>